<evidence type="ECO:0000313" key="2">
    <source>
        <dbReference type="EnsemblPlants" id="LPERR06G02940.3"/>
    </source>
</evidence>
<name>A0A0D9WLV1_9ORYZ</name>
<accession>A0A0D9WLV1</accession>
<dbReference type="InterPro" id="IPR001810">
    <property type="entry name" value="F-box_dom"/>
</dbReference>
<evidence type="ECO:0000313" key="3">
    <source>
        <dbReference type="Proteomes" id="UP000032180"/>
    </source>
</evidence>
<dbReference type="SUPFAM" id="SSF81383">
    <property type="entry name" value="F-box domain"/>
    <property type="match status" value="1"/>
</dbReference>
<reference evidence="3" key="2">
    <citation type="submission" date="2013-12" db="EMBL/GenBank/DDBJ databases">
        <authorList>
            <person name="Yu Y."/>
            <person name="Lee S."/>
            <person name="de Baynast K."/>
            <person name="Wissotski M."/>
            <person name="Liu L."/>
            <person name="Talag J."/>
            <person name="Goicoechea J."/>
            <person name="Angelova A."/>
            <person name="Jetty R."/>
            <person name="Kudrna D."/>
            <person name="Golser W."/>
            <person name="Rivera L."/>
            <person name="Zhang J."/>
            <person name="Wing R."/>
        </authorList>
    </citation>
    <scope>NUCLEOTIDE SEQUENCE</scope>
</reference>
<dbReference type="InterPro" id="IPR005174">
    <property type="entry name" value="KIB1-4_b-propeller"/>
</dbReference>
<sequence>MEVNIVLSIVVYIVYKATDYLFKLAAGADQAAMEAPWTNLPSELLGLVLSRLPSFTDRVRLRVVCGAWRSAARQELSRLPPPLPWIVLRDGTFVALPEGAVHRVPFPGDVTKLLPAGRDVILTHNDGTLSLMDPFSSPSAVTPLPYLAAALRREIELGLHTARDMWSVSLIDKVVVSEQFTAFLINSREVIIACGPLRQQRAVAKWRPPKFCYIIDIALFQGKLYALTDGRDYKLPFGLDEQNISDKHRDELHILGVSDEQHHMVTVSNVKCIHSTPRDEDEDDYNAFNRKYVIQRYLVASADRLFMIRRWVNWLPRRPRHMTYVWRTCQFEVFEAVDLNGSHGQWIKVDTLMGHSLFVSKRCSNVHTTGAEEDCIYFIHENYHNRMPVDPFLDSGMYNMRDGMVAPLLSETATAEPLAGHDGPLFPTWLFPNES</sequence>
<evidence type="ECO:0000259" key="1">
    <source>
        <dbReference type="SMART" id="SM00256"/>
    </source>
</evidence>
<dbReference type="SMART" id="SM00256">
    <property type="entry name" value="FBOX"/>
    <property type="match status" value="1"/>
</dbReference>
<organism evidence="2 3">
    <name type="scientific">Leersia perrieri</name>
    <dbReference type="NCBI Taxonomy" id="77586"/>
    <lineage>
        <taxon>Eukaryota</taxon>
        <taxon>Viridiplantae</taxon>
        <taxon>Streptophyta</taxon>
        <taxon>Embryophyta</taxon>
        <taxon>Tracheophyta</taxon>
        <taxon>Spermatophyta</taxon>
        <taxon>Magnoliopsida</taxon>
        <taxon>Liliopsida</taxon>
        <taxon>Poales</taxon>
        <taxon>Poaceae</taxon>
        <taxon>BOP clade</taxon>
        <taxon>Oryzoideae</taxon>
        <taxon>Oryzeae</taxon>
        <taxon>Oryzinae</taxon>
        <taxon>Leersia</taxon>
    </lineage>
</organism>
<proteinExistence type="predicted"/>
<feature type="domain" description="F-box" evidence="1">
    <location>
        <begin position="40"/>
        <end position="81"/>
    </location>
</feature>
<dbReference type="PANTHER" id="PTHR33110">
    <property type="entry name" value="F-BOX/KELCH-REPEAT PROTEIN-RELATED"/>
    <property type="match status" value="1"/>
</dbReference>
<dbReference type="Gene3D" id="1.20.1280.50">
    <property type="match status" value="1"/>
</dbReference>
<reference evidence="2 3" key="1">
    <citation type="submission" date="2012-08" db="EMBL/GenBank/DDBJ databases">
        <title>Oryza genome evolution.</title>
        <authorList>
            <person name="Wing R.A."/>
        </authorList>
    </citation>
    <scope>NUCLEOTIDE SEQUENCE</scope>
</reference>
<dbReference type="PANTHER" id="PTHR33110:SF78">
    <property type="entry name" value="OS06G0148900 PROTEIN"/>
    <property type="match status" value="1"/>
</dbReference>
<dbReference type="Pfam" id="PF12937">
    <property type="entry name" value="F-box-like"/>
    <property type="match status" value="1"/>
</dbReference>
<reference evidence="2" key="3">
    <citation type="submission" date="2015-04" db="UniProtKB">
        <authorList>
            <consortium name="EnsemblPlants"/>
        </authorList>
    </citation>
    <scope>IDENTIFICATION</scope>
</reference>
<keyword evidence="3" id="KW-1185">Reference proteome</keyword>
<dbReference type="AlphaFoldDB" id="A0A0D9WLV1"/>
<dbReference type="Pfam" id="PF03478">
    <property type="entry name" value="Beta-prop_KIB1-4"/>
    <property type="match status" value="1"/>
</dbReference>
<dbReference type="InterPro" id="IPR036047">
    <property type="entry name" value="F-box-like_dom_sf"/>
</dbReference>
<protein>
    <recommendedName>
        <fullName evidence="1">F-box domain-containing protein</fullName>
    </recommendedName>
</protein>
<dbReference type="Proteomes" id="UP000032180">
    <property type="component" value="Chromosome 6"/>
</dbReference>
<dbReference type="Gramene" id="LPERR06G02940.3">
    <property type="protein sequence ID" value="LPERR06G02940.3"/>
    <property type="gene ID" value="LPERR06G02940"/>
</dbReference>
<dbReference type="EnsemblPlants" id="LPERR06G02940.3">
    <property type="protein sequence ID" value="LPERR06G02940.3"/>
    <property type="gene ID" value="LPERR06G02940"/>
</dbReference>